<dbReference type="Pfam" id="PF07610">
    <property type="entry name" value="DUF1573"/>
    <property type="match status" value="1"/>
</dbReference>
<accession>A0A1M4XAQ3</accession>
<dbReference type="InterPro" id="IPR011467">
    <property type="entry name" value="DUF1573"/>
</dbReference>
<dbReference type="PROSITE" id="PS51257">
    <property type="entry name" value="PROKAR_LIPOPROTEIN"/>
    <property type="match status" value="1"/>
</dbReference>
<evidence type="ECO:0000313" key="2">
    <source>
        <dbReference type="EMBL" id="SHE90604.1"/>
    </source>
</evidence>
<gene>
    <name evidence="2" type="ORF">SAMN05444278_10850</name>
</gene>
<dbReference type="InterPro" id="IPR013783">
    <property type="entry name" value="Ig-like_fold"/>
</dbReference>
<dbReference type="RefSeq" id="WP_073193430.1">
    <property type="nucleotide sequence ID" value="NZ_FQTW01000008.1"/>
</dbReference>
<keyword evidence="1" id="KW-0732">Signal</keyword>
<dbReference type="AlphaFoldDB" id="A0A1M4XAQ3"/>
<dbReference type="EMBL" id="FQTW01000008">
    <property type="protein sequence ID" value="SHE90604.1"/>
    <property type="molecule type" value="Genomic_DNA"/>
</dbReference>
<dbReference type="STRING" id="1155689.SAMN05444278_10850"/>
<protein>
    <recommendedName>
        <fullName evidence="4">DUF1573 domain-containing protein</fullName>
    </recommendedName>
</protein>
<name>A0A1M4XAQ3_9FLAO</name>
<organism evidence="2 3">
    <name type="scientific">Psychroflexus salarius</name>
    <dbReference type="NCBI Taxonomy" id="1155689"/>
    <lineage>
        <taxon>Bacteria</taxon>
        <taxon>Pseudomonadati</taxon>
        <taxon>Bacteroidota</taxon>
        <taxon>Flavobacteriia</taxon>
        <taxon>Flavobacteriales</taxon>
        <taxon>Flavobacteriaceae</taxon>
        <taxon>Psychroflexus</taxon>
    </lineage>
</organism>
<dbReference type="PANTHER" id="PTHR37833:SF1">
    <property type="entry name" value="SIGNAL PEPTIDE PROTEIN"/>
    <property type="match status" value="1"/>
</dbReference>
<sequence length="158" mass="17270">MKRIFLSLLAVGALSLTSCKQNAAEEVDTKKAETAAVQDSKEQKFPEMQFDESMHDFGTINEGDIVEHVFTFTNTGEAPLVITNAKGSCGCTVPTYPRNEQIMPGDKGEMTVKFNSNGKPNQQMKSIRITANTEKGTETLRIKAFVNPKNPKAGSPVK</sequence>
<feature type="chain" id="PRO_5012115474" description="DUF1573 domain-containing protein" evidence="1">
    <location>
        <begin position="24"/>
        <end position="158"/>
    </location>
</feature>
<evidence type="ECO:0000313" key="3">
    <source>
        <dbReference type="Proteomes" id="UP000184462"/>
    </source>
</evidence>
<dbReference type="Proteomes" id="UP000184462">
    <property type="component" value="Unassembled WGS sequence"/>
</dbReference>
<evidence type="ECO:0000256" key="1">
    <source>
        <dbReference type="SAM" id="SignalP"/>
    </source>
</evidence>
<dbReference type="PANTHER" id="PTHR37833">
    <property type="entry name" value="LIPOPROTEIN-RELATED"/>
    <property type="match status" value="1"/>
</dbReference>
<dbReference type="Gene3D" id="2.60.40.10">
    <property type="entry name" value="Immunoglobulins"/>
    <property type="match status" value="1"/>
</dbReference>
<feature type="signal peptide" evidence="1">
    <location>
        <begin position="1"/>
        <end position="23"/>
    </location>
</feature>
<keyword evidence="3" id="KW-1185">Reference proteome</keyword>
<reference evidence="2 3" key="1">
    <citation type="submission" date="2016-11" db="EMBL/GenBank/DDBJ databases">
        <authorList>
            <person name="Jaros S."/>
            <person name="Januszkiewicz K."/>
            <person name="Wedrychowicz H."/>
        </authorList>
    </citation>
    <scope>NUCLEOTIDE SEQUENCE [LARGE SCALE GENOMIC DNA]</scope>
    <source>
        <strain evidence="2 3">DSM 25661</strain>
    </source>
</reference>
<evidence type="ECO:0008006" key="4">
    <source>
        <dbReference type="Google" id="ProtNLM"/>
    </source>
</evidence>
<dbReference type="OrthoDB" id="826619at2"/>
<proteinExistence type="predicted"/>